<feature type="region of interest" description="Disordered" evidence="8">
    <location>
        <begin position="279"/>
        <end position="365"/>
    </location>
</feature>
<evidence type="ECO:0000256" key="7">
    <source>
        <dbReference type="RuleBase" id="RU079119"/>
    </source>
</evidence>
<gene>
    <name evidence="10" type="ORF">ECRASSUSDP1_LOCUS14191</name>
</gene>
<keyword evidence="4 7" id="KW-1133">Transmembrane helix</keyword>
<protein>
    <recommendedName>
        <fullName evidence="7">Palmitoyltransferase</fullName>
        <ecNumber evidence="7">2.3.1.225</ecNumber>
    </recommendedName>
</protein>
<feature type="transmembrane region" description="Helical" evidence="7">
    <location>
        <begin position="181"/>
        <end position="201"/>
    </location>
</feature>
<dbReference type="Proteomes" id="UP001295684">
    <property type="component" value="Unassembled WGS sequence"/>
</dbReference>
<comment type="caution">
    <text evidence="10">The sequence shown here is derived from an EMBL/GenBank/DDBJ whole genome shotgun (WGS) entry which is preliminary data.</text>
</comment>
<evidence type="ECO:0000256" key="3">
    <source>
        <dbReference type="ARBA" id="ARBA00022692"/>
    </source>
</evidence>
<keyword evidence="11" id="KW-1185">Reference proteome</keyword>
<name>A0AAD1XHQ9_EUPCR</name>
<feature type="compositionally biased region" description="Basic and acidic residues" evidence="8">
    <location>
        <begin position="339"/>
        <end position="365"/>
    </location>
</feature>
<evidence type="ECO:0000256" key="4">
    <source>
        <dbReference type="ARBA" id="ARBA00022989"/>
    </source>
</evidence>
<keyword evidence="5 7" id="KW-0472">Membrane</keyword>
<evidence type="ECO:0000313" key="10">
    <source>
        <dbReference type="EMBL" id="CAI2372857.1"/>
    </source>
</evidence>
<dbReference type="GO" id="GO:0016020">
    <property type="term" value="C:membrane"/>
    <property type="evidence" value="ECO:0007669"/>
    <property type="project" value="UniProtKB-SubCell"/>
</dbReference>
<organism evidence="10 11">
    <name type="scientific">Euplotes crassus</name>
    <dbReference type="NCBI Taxonomy" id="5936"/>
    <lineage>
        <taxon>Eukaryota</taxon>
        <taxon>Sar</taxon>
        <taxon>Alveolata</taxon>
        <taxon>Ciliophora</taxon>
        <taxon>Intramacronucleata</taxon>
        <taxon>Spirotrichea</taxon>
        <taxon>Hypotrichia</taxon>
        <taxon>Euplotida</taxon>
        <taxon>Euplotidae</taxon>
        <taxon>Moneuplotes</taxon>
    </lineage>
</organism>
<dbReference type="PROSITE" id="PS50216">
    <property type="entry name" value="DHHC"/>
    <property type="match status" value="1"/>
</dbReference>
<dbReference type="AlphaFoldDB" id="A0AAD1XHQ9"/>
<feature type="transmembrane region" description="Helical" evidence="7">
    <location>
        <begin position="12"/>
        <end position="37"/>
    </location>
</feature>
<comment type="domain">
    <text evidence="7">The DHHC domain is required for palmitoyltransferase activity.</text>
</comment>
<evidence type="ECO:0000313" key="11">
    <source>
        <dbReference type="Proteomes" id="UP001295684"/>
    </source>
</evidence>
<feature type="domain" description="Palmitoyltransferase DHHC" evidence="9">
    <location>
        <begin position="89"/>
        <end position="224"/>
    </location>
</feature>
<dbReference type="InterPro" id="IPR001594">
    <property type="entry name" value="Palmitoyltrfase_DHHC"/>
</dbReference>
<proteinExistence type="inferred from homology"/>
<evidence type="ECO:0000256" key="1">
    <source>
        <dbReference type="ARBA" id="ARBA00004141"/>
    </source>
</evidence>
<dbReference type="GO" id="GO:0019706">
    <property type="term" value="F:protein-cysteine S-palmitoyltransferase activity"/>
    <property type="evidence" value="ECO:0007669"/>
    <property type="project" value="UniProtKB-EC"/>
</dbReference>
<evidence type="ECO:0000256" key="5">
    <source>
        <dbReference type="ARBA" id="ARBA00023136"/>
    </source>
</evidence>
<keyword evidence="6 7" id="KW-0012">Acyltransferase</keyword>
<reference evidence="10" key="1">
    <citation type="submission" date="2023-07" db="EMBL/GenBank/DDBJ databases">
        <authorList>
            <consortium name="AG Swart"/>
            <person name="Singh M."/>
            <person name="Singh A."/>
            <person name="Seah K."/>
            <person name="Emmerich C."/>
        </authorList>
    </citation>
    <scope>NUCLEOTIDE SEQUENCE</scope>
    <source>
        <strain evidence="10">DP1</strain>
    </source>
</reference>
<comment type="similarity">
    <text evidence="7">Belongs to the DHHC palmitoyltransferase family.</text>
</comment>
<comment type="catalytic activity">
    <reaction evidence="7">
        <text>L-cysteinyl-[protein] + hexadecanoyl-CoA = S-hexadecanoyl-L-cysteinyl-[protein] + CoA</text>
        <dbReference type="Rhea" id="RHEA:36683"/>
        <dbReference type="Rhea" id="RHEA-COMP:10131"/>
        <dbReference type="Rhea" id="RHEA-COMP:11032"/>
        <dbReference type="ChEBI" id="CHEBI:29950"/>
        <dbReference type="ChEBI" id="CHEBI:57287"/>
        <dbReference type="ChEBI" id="CHEBI:57379"/>
        <dbReference type="ChEBI" id="CHEBI:74151"/>
        <dbReference type="EC" id="2.3.1.225"/>
    </reaction>
</comment>
<feature type="transmembrane region" description="Helical" evidence="7">
    <location>
        <begin position="49"/>
        <end position="69"/>
    </location>
</feature>
<sequence length="385" mass="44953">MPRTLPVKADRFVGNLFIMLVFLAIFVVYYSVVVCVLMPRFMHSNISKILLGIYHFVCVMLGWCLWQTIMGDPGQVPTFWGFHFGDHESKRKRYCLMCNVFKPERCHHCSTCNRCVLNMDHHCPWVNNCIGFWNRKQFVLLLIYVLLSSYLSFPILTYDLYYRLPMEYEKFNRETRSYTGFLSLAIILFGWVITGAASYLMTNFLRFHIELIFSNKTTIEFLEKKGEQFESPFALSPRENWEQVFGCNKLLWFFPVSWASGHPIGDGVYWRMNPNIAANNNSQQNASQASNRQNSENRRLIGQNDSERNDSSRSENSAKNKNDIKANKENINHQPPDSGRSEVKNPPEDSDKHMETVVNRKDEKNTLIVHSQDKNRLLKNTLIKK</sequence>
<comment type="subcellular location">
    <subcellularLocation>
        <location evidence="1">Membrane</location>
        <topology evidence="1">Multi-pass membrane protein</topology>
    </subcellularLocation>
</comment>
<evidence type="ECO:0000256" key="8">
    <source>
        <dbReference type="SAM" id="MobiDB-lite"/>
    </source>
</evidence>
<keyword evidence="2 7" id="KW-0808">Transferase</keyword>
<dbReference type="EMBL" id="CAMPGE010014169">
    <property type="protein sequence ID" value="CAI2372857.1"/>
    <property type="molecule type" value="Genomic_DNA"/>
</dbReference>
<dbReference type="PANTHER" id="PTHR12246">
    <property type="entry name" value="PALMITOYLTRANSFERASE ZDHHC16"/>
    <property type="match status" value="1"/>
</dbReference>
<evidence type="ECO:0000256" key="6">
    <source>
        <dbReference type="ARBA" id="ARBA00023315"/>
    </source>
</evidence>
<feature type="compositionally biased region" description="Basic and acidic residues" evidence="8">
    <location>
        <begin position="295"/>
        <end position="331"/>
    </location>
</feature>
<evidence type="ECO:0000259" key="9">
    <source>
        <dbReference type="Pfam" id="PF01529"/>
    </source>
</evidence>
<evidence type="ECO:0000256" key="2">
    <source>
        <dbReference type="ARBA" id="ARBA00022679"/>
    </source>
</evidence>
<dbReference type="EC" id="2.3.1.225" evidence="7"/>
<accession>A0AAD1XHQ9</accession>
<dbReference type="Pfam" id="PF01529">
    <property type="entry name" value="DHHC"/>
    <property type="match status" value="1"/>
</dbReference>
<keyword evidence="3 7" id="KW-0812">Transmembrane</keyword>
<feature type="transmembrane region" description="Helical" evidence="7">
    <location>
        <begin position="138"/>
        <end position="161"/>
    </location>
</feature>
<feature type="compositionally biased region" description="Low complexity" evidence="8">
    <location>
        <begin position="279"/>
        <end position="294"/>
    </location>
</feature>
<dbReference type="InterPro" id="IPR039859">
    <property type="entry name" value="PFA4/ZDH16/20/ERF2-like"/>
</dbReference>